<dbReference type="AlphaFoldDB" id="A0AAE0IVK0"/>
<organism evidence="1 2">
    <name type="scientific">Cercophora scortea</name>
    <dbReference type="NCBI Taxonomy" id="314031"/>
    <lineage>
        <taxon>Eukaryota</taxon>
        <taxon>Fungi</taxon>
        <taxon>Dikarya</taxon>
        <taxon>Ascomycota</taxon>
        <taxon>Pezizomycotina</taxon>
        <taxon>Sordariomycetes</taxon>
        <taxon>Sordariomycetidae</taxon>
        <taxon>Sordariales</taxon>
        <taxon>Lasiosphaeriaceae</taxon>
        <taxon>Cercophora</taxon>
    </lineage>
</organism>
<evidence type="ECO:0000313" key="2">
    <source>
        <dbReference type="Proteomes" id="UP001286456"/>
    </source>
</evidence>
<name>A0AAE0IVK0_9PEZI</name>
<gene>
    <name evidence="1" type="ORF">B0T19DRAFT_414111</name>
</gene>
<sequence length="83" mass="8959">MSPMQSEQAVNNQAAVVDAVQQPEAMHLKTLQTAQPPAFQPMDAQKPHPDSEMGLRGGDRGGCCPGRFCFCIPCPLPCDFCII</sequence>
<dbReference type="Proteomes" id="UP001286456">
    <property type="component" value="Unassembled WGS sequence"/>
</dbReference>
<reference evidence="1" key="2">
    <citation type="submission" date="2023-06" db="EMBL/GenBank/DDBJ databases">
        <authorList>
            <consortium name="Lawrence Berkeley National Laboratory"/>
            <person name="Haridas S."/>
            <person name="Hensen N."/>
            <person name="Bonometti L."/>
            <person name="Westerberg I."/>
            <person name="Brannstrom I.O."/>
            <person name="Guillou S."/>
            <person name="Cros-Aarteil S."/>
            <person name="Calhoun S."/>
            <person name="Kuo A."/>
            <person name="Mondo S."/>
            <person name="Pangilinan J."/>
            <person name="Riley R."/>
            <person name="Labutti K."/>
            <person name="Andreopoulos B."/>
            <person name="Lipzen A."/>
            <person name="Chen C."/>
            <person name="Yanf M."/>
            <person name="Daum C."/>
            <person name="Ng V."/>
            <person name="Clum A."/>
            <person name="Steindorff A."/>
            <person name="Ohm R."/>
            <person name="Martin F."/>
            <person name="Silar P."/>
            <person name="Natvig D."/>
            <person name="Lalanne C."/>
            <person name="Gautier V."/>
            <person name="Ament-Velasquez S.L."/>
            <person name="Kruys A."/>
            <person name="Hutchinson M.I."/>
            <person name="Powell A.J."/>
            <person name="Barry K."/>
            <person name="Miller A.N."/>
            <person name="Grigoriev I.V."/>
            <person name="Debuchy R."/>
            <person name="Gladieux P."/>
            <person name="Thoren M.H."/>
            <person name="Johannesson H."/>
        </authorList>
    </citation>
    <scope>NUCLEOTIDE SEQUENCE</scope>
    <source>
        <strain evidence="1">SMH4131-1</strain>
    </source>
</reference>
<dbReference type="EMBL" id="JAUEPO010000002">
    <property type="protein sequence ID" value="KAK3331860.1"/>
    <property type="molecule type" value="Genomic_DNA"/>
</dbReference>
<comment type="caution">
    <text evidence="1">The sequence shown here is derived from an EMBL/GenBank/DDBJ whole genome shotgun (WGS) entry which is preliminary data.</text>
</comment>
<keyword evidence="2" id="KW-1185">Reference proteome</keyword>
<protein>
    <recommendedName>
        <fullName evidence="3">Cysteine-rich transmembrane CYSTM domain-containing protein</fullName>
    </recommendedName>
</protein>
<reference evidence="1" key="1">
    <citation type="journal article" date="2023" name="Mol. Phylogenet. Evol.">
        <title>Genome-scale phylogeny and comparative genomics of the fungal order Sordariales.</title>
        <authorList>
            <person name="Hensen N."/>
            <person name="Bonometti L."/>
            <person name="Westerberg I."/>
            <person name="Brannstrom I.O."/>
            <person name="Guillou S."/>
            <person name="Cros-Aarteil S."/>
            <person name="Calhoun S."/>
            <person name="Haridas S."/>
            <person name="Kuo A."/>
            <person name="Mondo S."/>
            <person name="Pangilinan J."/>
            <person name="Riley R."/>
            <person name="LaButti K."/>
            <person name="Andreopoulos B."/>
            <person name="Lipzen A."/>
            <person name="Chen C."/>
            <person name="Yan M."/>
            <person name="Daum C."/>
            <person name="Ng V."/>
            <person name="Clum A."/>
            <person name="Steindorff A."/>
            <person name="Ohm R.A."/>
            <person name="Martin F."/>
            <person name="Silar P."/>
            <person name="Natvig D.O."/>
            <person name="Lalanne C."/>
            <person name="Gautier V."/>
            <person name="Ament-Velasquez S.L."/>
            <person name="Kruys A."/>
            <person name="Hutchinson M.I."/>
            <person name="Powell A.J."/>
            <person name="Barry K."/>
            <person name="Miller A.N."/>
            <person name="Grigoriev I.V."/>
            <person name="Debuchy R."/>
            <person name="Gladieux P."/>
            <person name="Hiltunen Thoren M."/>
            <person name="Johannesson H."/>
        </authorList>
    </citation>
    <scope>NUCLEOTIDE SEQUENCE</scope>
    <source>
        <strain evidence="1">SMH4131-1</strain>
    </source>
</reference>
<evidence type="ECO:0008006" key="3">
    <source>
        <dbReference type="Google" id="ProtNLM"/>
    </source>
</evidence>
<accession>A0AAE0IVK0</accession>
<proteinExistence type="predicted"/>
<evidence type="ECO:0000313" key="1">
    <source>
        <dbReference type="EMBL" id="KAK3331860.1"/>
    </source>
</evidence>